<accession>A0ABD5IQU9</accession>
<gene>
    <name evidence="1" type="ORF">P9850_02085</name>
</gene>
<dbReference type="EMBL" id="JARTLI010000002">
    <property type="protein sequence ID" value="MED5050660.1"/>
    <property type="molecule type" value="Genomic_DNA"/>
</dbReference>
<dbReference type="RefSeq" id="WP_328216869.1">
    <property type="nucleotide sequence ID" value="NZ_JARTLI010000002.1"/>
</dbReference>
<protein>
    <submittedName>
        <fullName evidence="1">Uncharacterized protein</fullName>
    </submittedName>
</protein>
<name>A0ABD5IQU9_9BACL</name>
<reference evidence="1 2" key="1">
    <citation type="submission" date="2023-03" db="EMBL/GenBank/DDBJ databases">
        <title>Bacillus Genome Sequencing.</title>
        <authorList>
            <person name="Dunlap C."/>
        </authorList>
    </citation>
    <scope>NUCLEOTIDE SEQUENCE [LARGE SCALE GENOMIC DNA]</scope>
    <source>
        <strain evidence="1 2">NRS-38</strain>
    </source>
</reference>
<evidence type="ECO:0000313" key="2">
    <source>
        <dbReference type="Proteomes" id="UP001339962"/>
    </source>
</evidence>
<organism evidence="1 2">
    <name type="scientific">Anoxybacteroides rupiense</name>
    <dbReference type="NCBI Taxonomy" id="311460"/>
    <lineage>
        <taxon>Bacteria</taxon>
        <taxon>Bacillati</taxon>
        <taxon>Bacillota</taxon>
        <taxon>Bacilli</taxon>
        <taxon>Bacillales</taxon>
        <taxon>Anoxybacillaceae</taxon>
        <taxon>Anoxybacteroides</taxon>
    </lineage>
</organism>
<comment type="caution">
    <text evidence="1">The sequence shown here is derived from an EMBL/GenBank/DDBJ whole genome shotgun (WGS) entry which is preliminary data.</text>
</comment>
<dbReference type="AlphaFoldDB" id="A0ABD5IQU9"/>
<dbReference type="Proteomes" id="UP001339962">
    <property type="component" value="Unassembled WGS sequence"/>
</dbReference>
<proteinExistence type="predicted"/>
<evidence type="ECO:0000313" key="1">
    <source>
        <dbReference type="EMBL" id="MED5050660.1"/>
    </source>
</evidence>
<sequence length="89" mass="10211">MAFKPKQEEYTSQAGNKYVFQSVYPSKWAEILDQISDKHGKLLNSKVIPAMLEHVIVQPSGLKMDDFEGWAELEEVAQAAFLFQHGRKR</sequence>